<dbReference type="Proteomes" id="UP000807025">
    <property type="component" value="Unassembled WGS sequence"/>
</dbReference>
<sequence length="381" mass="43441">MFLVLEFFPLLNQQILLLSQRGEGLNKVKCPEDEAPEFEVQGVIYQPLLDVLMESFQGPAFEKYHLTPFEYCHDPALHPTITPSSTPGHEPFGELPPKHQHVYGEIYTSPAMMKAHLMLPPDPTLETVVAAYMFWSDSTHLANFGNESKYTRAQPTSNACQHQAYIPSLPDDLADQYCKQFRVPLSSLILTHLKHELMHAVWVILLSAEFIEAYIYSIVLECYDGVKRRIFPHIFTYSADYPEKVLLATIKYLGGCPCPRCLDMKTHSKSAQEDTPWLQHKISMVRQWIFASGQLMAGSAVDKALKAKSLVPTRNAFSKLREYGFNFYSIFVLDFLHEFELGVWKAVFTHCIQILHVIGVGAVSSMNERYRKVPTFGWSTI</sequence>
<dbReference type="AlphaFoldDB" id="A0A9P5ZW48"/>
<dbReference type="EMBL" id="MU154586">
    <property type="protein sequence ID" value="KAF9493424.1"/>
    <property type="molecule type" value="Genomic_DNA"/>
</dbReference>
<dbReference type="InterPro" id="IPR041078">
    <property type="entry name" value="Plavaka"/>
</dbReference>
<gene>
    <name evidence="1" type="ORF">BDN71DRAFT_1483520</name>
</gene>
<comment type="caution">
    <text evidence="1">The sequence shown here is derived from an EMBL/GenBank/DDBJ whole genome shotgun (WGS) entry which is preliminary data.</text>
</comment>
<protein>
    <submittedName>
        <fullName evidence="1">Uncharacterized protein</fullName>
    </submittedName>
</protein>
<dbReference type="Pfam" id="PF18759">
    <property type="entry name" value="Plavaka"/>
    <property type="match status" value="1"/>
</dbReference>
<evidence type="ECO:0000313" key="1">
    <source>
        <dbReference type="EMBL" id="KAF9493424.1"/>
    </source>
</evidence>
<accession>A0A9P5ZW48</accession>
<name>A0A9P5ZW48_PLEER</name>
<reference evidence="1" key="1">
    <citation type="submission" date="2020-11" db="EMBL/GenBank/DDBJ databases">
        <authorList>
            <consortium name="DOE Joint Genome Institute"/>
            <person name="Ahrendt S."/>
            <person name="Riley R."/>
            <person name="Andreopoulos W."/>
            <person name="Labutti K."/>
            <person name="Pangilinan J."/>
            <person name="Ruiz-Duenas F.J."/>
            <person name="Barrasa J.M."/>
            <person name="Sanchez-Garcia M."/>
            <person name="Camarero S."/>
            <person name="Miyauchi S."/>
            <person name="Serrano A."/>
            <person name="Linde D."/>
            <person name="Babiker R."/>
            <person name="Drula E."/>
            <person name="Ayuso-Fernandez I."/>
            <person name="Pacheco R."/>
            <person name="Padilla G."/>
            <person name="Ferreira P."/>
            <person name="Barriuso J."/>
            <person name="Kellner H."/>
            <person name="Castanera R."/>
            <person name="Alfaro M."/>
            <person name="Ramirez L."/>
            <person name="Pisabarro A.G."/>
            <person name="Kuo A."/>
            <person name="Tritt A."/>
            <person name="Lipzen A."/>
            <person name="He G."/>
            <person name="Yan M."/>
            <person name="Ng V."/>
            <person name="Cullen D."/>
            <person name="Martin F."/>
            <person name="Rosso M.-N."/>
            <person name="Henrissat B."/>
            <person name="Hibbett D."/>
            <person name="Martinez A.T."/>
            <person name="Grigoriev I.V."/>
        </authorList>
    </citation>
    <scope>NUCLEOTIDE SEQUENCE</scope>
    <source>
        <strain evidence="1">ATCC 90797</strain>
    </source>
</reference>
<evidence type="ECO:0000313" key="2">
    <source>
        <dbReference type="Proteomes" id="UP000807025"/>
    </source>
</evidence>
<keyword evidence="2" id="KW-1185">Reference proteome</keyword>
<dbReference type="OrthoDB" id="3208495at2759"/>
<proteinExistence type="predicted"/>
<organism evidence="1 2">
    <name type="scientific">Pleurotus eryngii</name>
    <name type="common">Boletus of the steppes</name>
    <dbReference type="NCBI Taxonomy" id="5323"/>
    <lineage>
        <taxon>Eukaryota</taxon>
        <taxon>Fungi</taxon>
        <taxon>Dikarya</taxon>
        <taxon>Basidiomycota</taxon>
        <taxon>Agaricomycotina</taxon>
        <taxon>Agaricomycetes</taxon>
        <taxon>Agaricomycetidae</taxon>
        <taxon>Agaricales</taxon>
        <taxon>Pleurotineae</taxon>
        <taxon>Pleurotaceae</taxon>
        <taxon>Pleurotus</taxon>
    </lineage>
</organism>